<organism evidence="1 2">
    <name type="scientific">Dichanthelium oligosanthes</name>
    <dbReference type="NCBI Taxonomy" id="888268"/>
    <lineage>
        <taxon>Eukaryota</taxon>
        <taxon>Viridiplantae</taxon>
        <taxon>Streptophyta</taxon>
        <taxon>Embryophyta</taxon>
        <taxon>Tracheophyta</taxon>
        <taxon>Spermatophyta</taxon>
        <taxon>Magnoliopsida</taxon>
        <taxon>Liliopsida</taxon>
        <taxon>Poales</taxon>
        <taxon>Poaceae</taxon>
        <taxon>PACMAD clade</taxon>
        <taxon>Panicoideae</taxon>
        <taxon>Panicodae</taxon>
        <taxon>Paniceae</taxon>
        <taxon>Dichantheliinae</taxon>
        <taxon>Dichanthelium</taxon>
    </lineage>
</organism>
<evidence type="ECO:0000313" key="2">
    <source>
        <dbReference type="Proteomes" id="UP000095767"/>
    </source>
</evidence>
<keyword evidence="2" id="KW-1185">Reference proteome</keyword>
<sequence length="37" mass="4226">LLIDPLLRAKEHEDAQIMECMKVALFCICHLAKQPTC</sequence>
<gene>
    <name evidence="1" type="ORF">BAE44_0008953</name>
</gene>
<accession>A0A1E5VY49</accession>
<name>A0A1E5VY49_9POAL</name>
<evidence type="ECO:0000313" key="1">
    <source>
        <dbReference type="EMBL" id="OEL30031.1"/>
    </source>
</evidence>
<feature type="non-terminal residue" evidence="1">
    <location>
        <position position="1"/>
    </location>
</feature>
<comment type="caution">
    <text evidence="1">The sequence shown here is derived from an EMBL/GenBank/DDBJ whole genome shotgun (WGS) entry which is preliminary data.</text>
</comment>
<dbReference type="EMBL" id="LWDX02026405">
    <property type="protein sequence ID" value="OEL30031.1"/>
    <property type="molecule type" value="Genomic_DNA"/>
</dbReference>
<dbReference type="Proteomes" id="UP000095767">
    <property type="component" value="Unassembled WGS sequence"/>
</dbReference>
<proteinExistence type="predicted"/>
<protein>
    <submittedName>
        <fullName evidence="1">Uncharacterized protein</fullName>
    </submittedName>
</protein>
<dbReference type="AlphaFoldDB" id="A0A1E5VY49"/>
<reference evidence="1 2" key="1">
    <citation type="submission" date="2016-09" db="EMBL/GenBank/DDBJ databases">
        <title>The draft genome of Dichanthelium oligosanthes: A C3 panicoid grass species.</title>
        <authorList>
            <person name="Studer A.J."/>
            <person name="Schnable J.C."/>
            <person name="Brutnell T.P."/>
        </authorList>
    </citation>
    <scope>NUCLEOTIDE SEQUENCE [LARGE SCALE GENOMIC DNA]</scope>
    <source>
        <strain evidence="2">cv. Kellogg 1175</strain>
        <tissue evidence="1">Leaf</tissue>
    </source>
</reference>